<name>A0A0B7AGQ3_9EUPU</name>
<evidence type="ECO:0000313" key="2">
    <source>
        <dbReference type="EMBL" id="CEK79933.1"/>
    </source>
</evidence>
<feature type="signal peptide" evidence="1">
    <location>
        <begin position="1"/>
        <end position="21"/>
    </location>
</feature>
<accession>A0A0B7AGQ3</accession>
<evidence type="ECO:0000256" key="1">
    <source>
        <dbReference type="SAM" id="SignalP"/>
    </source>
</evidence>
<proteinExistence type="predicted"/>
<sequence length="55" mass="5716">MVCATICWGMITACCMELLTGIIDCVRDDTDGCDSCGGARCGKEGARIEPAGLKT</sequence>
<dbReference type="AlphaFoldDB" id="A0A0B7AGQ3"/>
<feature type="chain" id="PRO_5002111636" evidence="1">
    <location>
        <begin position="22"/>
        <end position="55"/>
    </location>
</feature>
<gene>
    <name evidence="2" type="primary">ORF118253</name>
</gene>
<keyword evidence="1" id="KW-0732">Signal</keyword>
<organism evidence="2">
    <name type="scientific">Arion vulgaris</name>
    <dbReference type="NCBI Taxonomy" id="1028688"/>
    <lineage>
        <taxon>Eukaryota</taxon>
        <taxon>Metazoa</taxon>
        <taxon>Spiralia</taxon>
        <taxon>Lophotrochozoa</taxon>
        <taxon>Mollusca</taxon>
        <taxon>Gastropoda</taxon>
        <taxon>Heterobranchia</taxon>
        <taxon>Euthyneura</taxon>
        <taxon>Panpulmonata</taxon>
        <taxon>Eupulmonata</taxon>
        <taxon>Stylommatophora</taxon>
        <taxon>Helicina</taxon>
        <taxon>Arionoidea</taxon>
        <taxon>Arionidae</taxon>
        <taxon>Arion</taxon>
    </lineage>
</organism>
<reference evidence="2" key="1">
    <citation type="submission" date="2014-12" db="EMBL/GenBank/DDBJ databases">
        <title>Insight into the proteome of Arion vulgaris.</title>
        <authorList>
            <person name="Aradska J."/>
            <person name="Bulat T."/>
            <person name="Smidak R."/>
            <person name="Sarate P."/>
            <person name="Gangsoo J."/>
            <person name="Sialana F."/>
            <person name="Bilban M."/>
            <person name="Lubec G."/>
        </authorList>
    </citation>
    <scope>NUCLEOTIDE SEQUENCE</scope>
    <source>
        <tissue evidence="2">Skin</tissue>
    </source>
</reference>
<dbReference type="EMBL" id="HACG01033068">
    <property type="protein sequence ID" value="CEK79933.1"/>
    <property type="molecule type" value="Transcribed_RNA"/>
</dbReference>
<protein>
    <submittedName>
        <fullName evidence="2">Uncharacterized protein</fullName>
    </submittedName>
</protein>